<proteinExistence type="predicted"/>
<dbReference type="Proteomes" id="UP000295781">
    <property type="component" value="Chromosome"/>
</dbReference>
<evidence type="ECO:0000313" key="2">
    <source>
        <dbReference type="EMBL" id="AUX27859.1"/>
    </source>
</evidence>
<feature type="region of interest" description="Disordered" evidence="1">
    <location>
        <begin position="235"/>
        <end position="257"/>
    </location>
</feature>
<feature type="compositionally biased region" description="Polar residues" evidence="1">
    <location>
        <begin position="531"/>
        <end position="542"/>
    </location>
</feature>
<dbReference type="InterPro" id="IPR016084">
    <property type="entry name" value="Haem_Oase-like_multi-hlx"/>
</dbReference>
<dbReference type="OrthoDB" id="4653716at2"/>
<evidence type="ECO:0000256" key="1">
    <source>
        <dbReference type="SAM" id="MobiDB-lite"/>
    </source>
</evidence>
<evidence type="ECO:0000313" key="3">
    <source>
        <dbReference type="Proteomes" id="UP000295781"/>
    </source>
</evidence>
<dbReference type="Gene3D" id="1.20.910.10">
    <property type="entry name" value="Heme oxygenase-like"/>
    <property type="match status" value="1"/>
</dbReference>
<organism evidence="2 3">
    <name type="scientific">Sorangium cellulosum</name>
    <name type="common">Polyangium cellulosum</name>
    <dbReference type="NCBI Taxonomy" id="56"/>
    <lineage>
        <taxon>Bacteria</taxon>
        <taxon>Pseudomonadati</taxon>
        <taxon>Myxococcota</taxon>
        <taxon>Polyangia</taxon>
        <taxon>Polyangiales</taxon>
        <taxon>Polyangiaceae</taxon>
        <taxon>Sorangium</taxon>
    </lineage>
</organism>
<protein>
    <submittedName>
        <fullName evidence="2">Uncharacterized protein</fullName>
    </submittedName>
</protein>
<dbReference type="RefSeq" id="WP_129356317.1">
    <property type="nucleotide sequence ID" value="NZ_CP012670.1"/>
</dbReference>
<accession>A0A4P2QDT8</accession>
<dbReference type="AlphaFoldDB" id="A0A4P2QDT8"/>
<gene>
    <name evidence="2" type="ORF">SOCEGT47_084570</name>
</gene>
<reference evidence="2 3" key="1">
    <citation type="submission" date="2015-09" db="EMBL/GenBank/DDBJ databases">
        <title>Sorangium comparison.</title>
        <authorList>
            <person name="Zaburannyi N."/>
            <person name="Bunk B."/>
            <person name="Overmann J."/>
            <person name="Mueller R."/>
        </authorList>
    </citation>
    <scope>NUCLEOTIDE SEQUENCE [LARGE SCALE GENOMIC DNA]</scope>
    <source>
        <strain evidence="2 3">So ceGT47</strain>
    </source>
</reference>
<feature type="compositionally biased region" description="Low complexity" evidence="1">
    <location>
        <begin position="248"/>
        <end position="257"/>
    </location>
</feature>
<name>A0A4P2QDT8_SORCE</name>
<feature type="region of interest" description="Disordered" evidence="1">
    <location>
        <begin position="510"/>
        <end position="542"/>
    </location>
</feature>
<sequence>MREVLDLKAQRKERLLSHPFFDWAHSDAVPLEERLLMAPIMSVFVMNFRDANKWFIRYPRPLNELEAVINGNTLEDETHSALFLENWKTLGLDEHLGWRASDTLWWVFLADETEPFRRFVMDFARMTVEDGGDPLIRFAHSESAEACGNAFFLKISEVASALEQKTGIRHRYFGSHHLDREPGHVLESPGVFDHQELDARQRPLAVELANRMFDIFTEMFTCFLRYSESYVNRGVSPRRPDVAPPSRRPQQAAADAPALEVEREEPMALYHKDVESILLEKKAQAARHPFYKWLREVSDISPEHKLQRFIPMWIGDVMGYRELNRYAVRYRTATTPQEALINRWCDDLETHNGLFLNDWIALGMDEALGWQARETLKFCFLDRDVDVHRRNMCTFVKLAMGNPRPALRYWFLEAMEASGHAFFENVKELAHVVERQKGIRLDYLGDRHEVAHPVRERRAESRAIITSERITVEERDIAIGMIETIFQALDEQLTLSLEVATSNKFGIGTDAGARIGRPKRTERPSPLLLDTTPNVSRPTKHA</sequence>
<dbReference type="EMBL" id="CP012670">
    <property type="protein sequence ID" value="AUX27859.1"/>
    <property type="molecule type" value="Genomic_DNA"/>
</dbReference>